<feature type="domain" description="YqbQ/XkdQ" evidence="1">
    <location>
        <begin position="56"/>
        <end position="354"/>
    </location>
</feature>
<accession>A0A8S5TS51</accession>
<protein>
    <submittedName>
        <fullName evidence="2">43 kDa tail protein</fullName>
    </submittedName>
</protein>
<name>A0A8S5TS51_9CAUD</name>
<dbReference type="EMBL" id="BK015917">
    <property type="protein sequence ID" value="DAF85036.1"/>
    <property type="molecule type" value="Genomic_DNA"/>
</dbReference>
<dbReference type="Pfam" id="PF24032">
    <property type="entry name" value="YQBQ"/>
    <property type="match status" value="1"/>
</dbReference>
<sequence length="523" mass="58331">MAVEEKKTENKTVEKSQINGVITPIPMPVQLHYELTIRNKSTGDLWLIEPQDDVQITRAVDCVPSKMTFKVPKDPNLNFEEGDTVKFTLNGGAVFFGYIFEKQRDGKNTISVTCYDQLRYLKNKDCYVIGSMTATEFIKMVAEDFGLKCGYMDDTVWKTPEKPQTIFKDKSLQEMICQLLDKTAIYTPNHAFYHLYDDAGELRLASFETMKTDIYIDDECMEDVQYTTSIDKDTYNYVKIVRTVPNGASSKLENTFIAKDDKNIEKWGRLQYLLIPKEKDINAVSQAKAIMAHKNKKSREIKLKNVIGDVRVRGGSLVYINRNFGDMIVNNYMMVTSVTHTFKTGFHGMDLDLRYVENDATYEVAKDEDSEAVKKIEASKKTRSSGGVTTGAGGTAGQVDTAFSANDGRVSQYGSVGCADTVCATGSWYNSDLKAEYDKGTASVPTLRQNLEAKGYVTEQFNGYANKGDLLIYGDDDHVVIADGAGGCFGNSSSRGYAMKYGNANYAWHDGEAPTKIIRMGAS</sequence>
<dbReference type="SUPFAM" id="SSF69279">
    <property type="entry name" value="Phage tail proteins"/>
    <property type="match status" value="1"/>
</dbReference>
<proteinExistence type="predicted"/>
<evidence type="ECO:0000259" key="1">
    <source>
        <dbReference type="Pfam" id="PF24032"/>
    </source>
</evidence>
<organism evidence="2">
    <name type="scientific">Siphoviridae sp. cttG313</name>
    <dbReference type="NCBI Taxonomy" id="2825704"/>
    <lineage>
        <taxon>Viruses</taxon>
        <taxon>Duplodnaviria</taxon>
        <taxon>Heunggongvirae</taxon>
        <taxon>Uroviricota</taxon>
        <taxon>Caudoviricetes</taxon>
    </lineage>
</organism>
<reference evidence="2" key="1">
    <citation type="journal article" date="2021" name="Proc. Natl. Acad. Sci. U.S.A.">
        <title>A Catalog of Tens of Thousands of Viruses from Human Metagenomes Reveals Hidden Associations with Chronic Diseases.</title>
        <authorList>
            <person name="Tisza M.J."/>
            <person name="Buck C.B."/>
        </authorList>
    </citation>
    <scope>NUCLEOTIDE SEQUENCE</scope>
    <source>
        <strain evidence="2">CttG313</strain>
    </source>
</reference>
<dbReference type="InterPro" id="IPR056937">
    <property type="entry name" value="YqbQ/XkdQ"/>
</dbReference>
<evidence type="ECO:0000313" key="2">
    <source>
        <dbReference type="EMBL" id="DAF85036.1"/>
    </source>
</evidence>